<keyword evidence="1" id="KW-1133">Transmembrane helix</keyword>
<sequence length="70" mass="7457">MGTQPTEPMKNKALTALLIGVGVPALVWLLASVEVNLVKIDTVIAWASVGALGVMALMEYRPALKRILGR</sequence>
<keyword evidence="1" id="KW-0812">Transmembrane</keyword>
<accession>A0A1J5TMF9</accession>
<comment type="caution">
    <text evidence="2">The sequence shown here is derived from an EMBL/GenBank/DDBJ whole genome shotgun (WGS) entry which is preliminary data.</text>
</comment>
<name>A0A1J5TMF9_9ZZZZ</name>
<feature type="transmembrane region" description="Helical" evidence="1">
    <location>
        <begin position="43"/>
        <end position="60"/>
    </location>
</feature>
<dbReference type="AlphaFoldDB" id="A0A1J5TMF9"/>
<dbReference type="EMBL" id="MLJW01000010">
    <property type="protein sequence ID" value="OIR14892.1"/>
    <property type="molecule type" value="Genomic_DNA"/>
</dbReference>
<gene>
    <name evidence="2" type="ORF">GALL_40080</name>
</gene>
<evidence type="ECO:0000256" key="1">
    <source>
        <dbReference type="SAM" id="Phobius"/>
    </source>
</evidence>
<evidence type="ECO:0000313" key="2">
    <source>
        <dbReference type="EMBL" id="OIR14892.1"/>
    </source>
</evidence>
<feature type="transmembrane region" description="Helical" evidence="1">
    <location>
        <begin position="12"/>
        <end position="31"/>
    </location>
</feature>
<reference evidence="2" key="1">
    <citation type="submission" date="2016-10" db="EMBL/GenBank/DDBJ databases">
        <title>Sequence of Gallionella enrichment culture.</title>
        <authorList>
            <person name="Poehlein A."/>
            <person name="Muehling M."/>
            <person name="Daniel R."/>
        </authorList>
    </citation>
    <scope>NUCLEOTIDE SEQUENCE</scope>
</reference>
<proteinExistence type="predicted"/>
<protein>
    <submittedName>
        <fullName evidence="2">Uncharacterized protein</fullName>
    </submittedName>
</protein>
<keyword evidence="1" id="KW-0472">Membrane</keyword>
<organism evidence="2">
    <name type="scientific">mine drainage metagenome</name>
    <dbReference type="NCBI Taxonomy" id="410659"/>
    <lineage>
        <taxon>unclassified sequences</taxon>
        <taxon>metagenomes</taxon>
        <taxon>ecological metagenomes</taxon>
    </lineage>
</organism>